<accession>A0A5P2H293</accession>
<evidence type="ECO:0000259" key="4">
    <source>
        <dbReference type="PROSITE" id="PS51077"/>
    </source>
</evidence>
<dbReference type="GO" id="GO:0045892">
    <property type="term" value="P:negative regulation of DNA-templated transcription"/>
    <property type="evidence" value="ECO:0007669"/>
    <property type="project" value="TreeGrafter"/>
</dbReference>
<dbReference type="SUPFAM" id="SSF46785">
    <property type="entry name" value="Winged helix' DNA-binding domain"/>
    <property type="match status" value="1"/>
</dbReference>
<dbReference type="EMBL" id="CP044065">
    <property type="protein sequence ID" value="QET02102.1"/>
    <property type="molecule type" value="Genomic_DNA"/>
</dbReference>
<protein>
    <submittedName>
        <fullName evidence="6">Helix-turn-helix domain-containing protein</fullName>
    </submittedName>
</protein>
<dbReference type="PANTHER" id="PTHR30136:SF39">
    <property type="entry name" value="TRANSCRIPTIONAL REGULATORY PROTEIN"/>
    <property type="match status" value="1"/>
</dbReference>
<gene>
    <name evidence="6" type="ORF">FOB72_08640</name>
</gene>
<dbReference type="Pfam" id="PF09339">
    <property type="entry name" value="HTH_IclR"/>
    <property type="match status" value="1"/>
</dbReference>
<evidence type="ECO:0000256" key="1">
    <source>
        <dbReference type="ARBA" id="ARBA00023015"/>
    </source>
</evidence>
<dbReference type="OrthoDB" id="9807558at2"/>
<dbReference type="InterPro" id="IPR050707">
    <property type="entry name" value="HTH_MetabolicPath_Reg"/>
</dbReference>
<keyword evidence="3" id="KW-0804">Transcription</keyword>
<dbReference type="InterPro" id="IPR029016">
    <property type="entry name" value="GAF-like_dom_sf"/>
</dbReference>
<keyword evidence="1" id="KW-0805">Transcription regulation</keyword>
<evidence type="ECO:0000313" key="6">
    <source>
        <dbReference type="EMBL" id="QET02102.1"/>
    </source>
</evidence>
<evidence type="ECO:0000259" key="5">
    <source>
        <dbReference type="PROSITE" id="PS51078"/>
    </source>
</evidence>
<dbReference type="GO" id="GO:0003700">
    <property type="term" value="F:DNA-binding transcription factor activity"/>
    <property type="evidence" value="ECO:0007669"/>
    <property type="project" value="TreeGrafter"/>
</dbReference>
<dbReference type="Gene3D" id="1.10.10.10">
    <property type="entry name" value="Winged helix-like DNA-binding domain superfamily/Winged helix DNA-binding domain"/>
    <property type="match status" value="1"/>
</dbReference>
<feature type="domain" description="IclR-ED" evidence="5">
    <location>
        <begin position="115"/>
        <end position="294"/>
    </location>
</feature>
<dbReference type="InterPro" id="IPR036390">
    <property type="entry name" value="WH_DNA-bd_sf"/>
</dbReference>
<sequence>MPPRTPCARTSRPAARRLPTSYCSRARPKWRQSWRNSRHSKMAERRTGTQSIERALDILRVVAMGGRTGMRLKEIVAAAGLAEATVVRIVQGLVANGMLARNERSSRIVFGQLAHEFGMLTGLETSLDVAHWRPVVLDLAAITGETIYLNRRNGCDSVCMDVAMGSQPVQAHPIDVGVRRPLGAGAGGLAILMSMPQDEVAYALARNATRYPYYGLDSAGVQALVDSGRARGYALLQALTIRGVSVVGLTVPGPVPYLSICVSGLSTRLSGPVLDETAALLRERLHREARRMGLIE</sequence>
<dbReference type="AlphaFoldDB" id="A0A5P2H293"/>
<dbReference type="InterPro" id="IPR036388">
    <property type="entry name" value="WH-like_DNA-bd_sf"/>
</dbReference>
<dbReference type="SUPFAM" id="SSF55781">
    <property type="entry name" value="GAF domain-like"/>
    <property type="match status" value="1"/>
</dbReference>
<reference evidence="6 7" key="1">
    <citation type="submission" date="2019-09" db="EMBL/GenBank/DDBJ databases">
        <title>FDA dAtabase for Regulatory Grade micrObial Sequences (FDA-ARGOS): Supporting development and validation of Infectious Disease Dx tests.</title>
        <authorList>
            <person name="Sciortino C."/>
            <person name="Tallon L."/>
            <person name="Sadzewicz L."/>
            <person name="Vavikolanu K."/>
            <person name="Mehta A."/>
            <person name="Aluvathingal J."/>
            <person name="Nadendla S."/>
            <person name="Nandy P."/>
            <person name="Geyer C."/>
            <person name="Yan Y."/>
            <person name="Sichtig H."/>
        </authorList>
    </citation>
    <scope>NUCLEOTIDE SEQUENCE [LARGE SCALE GENOMIC DNA]</scope>
    <source>
        <strain evidence="6 7">FDAARGOS_664</strain>
    </source>
</reference>
<evidence type="ECO:0000256" key="3">
    <source>
        <dbReference type="ARBA" id="ARBA00023163"/>
    </source>
</evidence>
<evidence type="ECO:0000313" key="7">
    <source>
        <dbReference type="Proteomes" id="UP000322822"/>
    </source>
</evidence>
<name>A0A5P2H293_9BURK</name>
<organism evidence="6 7">
    <name type="scientific">Cupriavidus pauculus</name>
    <dbReference type="NCBI Taxonomy" id="82633"/>
    <lineage>
        <taxon>Bacteria</taxon>
        <taxon>Pseudomonadati</taxon>
        <taxon>Pseudomonadota</taxon>
        <taxon>Betaproteobacteria</taxon>
        <taxon>Burkholderiales</taxon>
        <taxon>Burkholderiaceae</taxon>
        <taxon>Cupriavidus</taxon>
    </lineage>
</organism>
<dbReference type="Proteomes" id="UP000322822">
    <property type="component" value="Chromosome 1"/>
</dbReference>
<dbReference type="PROSITE" id="PS51077">
    <property type="entry name" value="HTH_ICLR"/>
    <property type="match status" value="1"/>
</dbReference>
<keyword evidence="2" id="KW-0238">DNA-binding</keyword>
<dbReference type="PANTHER" id="PTHR30136">
    <property type="entry name" value="HELIX-TURN-HELIX TRANSCRIPTIONAL REGULATOR, ICLR FAMILY"/>
    <property type="match status" value="1"/>
</dbReference>
<dbReference type="InterPro" id="IPR005471">
    <property type="entry name" value="Tscrpt_reg_IclR_N"/>
</dbReference>
<proteinExistence type="predicted"/>
<evidence type="ECO:0000256" key="2">
    <source>
        <dbReference type="ARBA" id="ARBA00023125"/>
    </source>
</evidence>
<feature type="domain" description="HTH iclR-type" evidence="4">
    <location>
        <begin position="49"/>
        <end position="112"/>
    </location>
</feature>
<dbReference type="GO" id="GO:0003677">
    <property type="term" value="F:DNA binding"/>
    <property type="evidence" value="ECO:0007669"/>
    <property type="project" value="UniProtKB-KW"/>
</dbReference>
<dbReference type="PROSITE" id="PS51078">
    <property type="entry name" value="ICLR_ED"/>
    <property type="match status" value="1"/>
</dbReference>
<dbReference type="Gene3D" id="3.30.450.40">
    <property type="match status" value="1"/>
</dbReference>
<dbReference type="InterPro" id="IPR014757">
    <property type="entry name" value="Tscrpt_reg_IclR_C"/>
</dbReference>